<dbReference type="AlphaFoldDB" id="A0A0G0VBH6"/>
<name>A0A0G0VBH6_9BACT</name>
<reference evidence="1 2" key="1">
    <citation type="journal article" date="2015" name="Nature">
        <title>rRNA introns, odd ribosomes, and small enigmatic genomes across a large radiation of phyla.</title>
        <authorList>
            <person name="Brown C.T."/>
            <person name="Hug L.A."/>
            <person name="Thomas B.C."/>
            <person name="Sharon I."/>
            <person name="Castelle C.J."/>
            <person name="Singh A."/>
            <person name="Wilkins M.J."/>
            <person name="Williams K.H."/>
            <person name="Banfield J.F."/>
        </authorList>
    </citation>
    <scope>NUCLEOTIDE SEQUENCE [LARGE SCALE GENOMIC DNA]</scope>
</reference>
<dbReference type="Proteomes" id="UP000034746">
    <property type="component" value="Unassembled WGS sequence"/>
</dbReference>
<sequence>MNEEIRTRPVYASDVRRGLRVKVIDPRSRYLNQLGTVIGVSEGCGCRDGWGKVLLDGDAKIREEFRIGYQRNSPDLVEVTSESNPPPKLIFLTRHDIRVDMKVRIWEGDERYGHEARRGQAVVKEIDYSYLYLKFDDGHVDWYSTDYVAILASSSAG</sequence>
<dbReference type="EMBL" id="LCAU01000004">
    <property type="protein sequence ID" value="KKR98273.1"/>
    <property type="molecule type" value="Genomic_DNA"/>
</dbReference>
<evidence type="ECO:0000313" key="1">
    <source>
        <dbReference type="EMBL" id="KKR98273.1"/>
    </source>
</evidence>
<organism evidence="1 2">
    <name type="scientific">Candidatus Uhrbacteria bacterium GW2011_GWF2_41_16</name>
    <dbReference type="NCBI Taxonomy" id="1618997"/>
    <lineage>
        <taxon>Bacteria</taxon>
        <taxon>Candidatus Uhriibacteriota</taxon>
    </lineage>
</organism>
<proteinExistence type="predicted"/>
<accession>A0A0G0VBH6</accession>
<comment type="caution">
    <text evidence="1">The sequence shown here is derived from an EMBL/GenBank/DDBJ whole genome shotgun (WGS) entry which is preliminary data.</text>
</comment>
<gene>
    <name evidence="1" type="ORF">UU48_C0004G0066</name>
</gene>
<evidence type="ECO:0000313" key="2">
    <source>
        <dbReference type="Proteomes" id="UP000034746"/>
    </source>
</evidence>
<protein>
    <submittedName>
        <fullName evidence="1">Uncharacterized protein</fullName>
    </submittedName>
</protein>